<dbReference type="AlphaFoldDB" id="A0A1M6FYU2"/>
<name>A0A1M6FYU2_9FLAO</name>
<dbReference type="Pfam" id="PF03321">
    <property type="entry name" value="GH3"/>
    <property type="match status" value="1"/>
</dbReference>
<organism evidence="3 4">
    <name type="scientific">Flavobacterium haoranii</name>
    <dbReference type="NCBI Taxonomy" id="683124"/>
    <lineage>
        <taxon>Bacteria</taxon>
        <taxon>Pseudomonadati</taxon>
        <taxon>Bacteroidota</taxon>
        <taxon>Flavobacteriia</taxon>
        <taxon>Flavobacteriales</taxon>
        <taxon>Flavobacteriaceae</taxon>
        <taxon>Flavobacterium</taxon>
    </lineage>
</organism>
<dbReference type="STRING" id="683124.SAMN05444337_1364"/>
<reference evidence="4" key="1">
    <citation type="submission" date="2016-11" db="EMBL/GenBank/DDBJ databases">
        <authorList>
            <person name="Varghese N."/>
            <person name="Submissions S."/>
        </authorList>
    </citation>
    <scope>NUCLEOTIDE SEQUENCE [LARGE SCALE GENOMIC DNA]</scope>
    <source>
        <strain evidence="4">DSM 22807</strain>
    </source>
</reference>
<dbReference type="InterPro" id="IPR004993">
    <property type="entry name" value="GH3"/>
</dbReference>
<dbReference type="InterPro" id="IPR055377">
    <property type="entry name" value="GH3_M"/>
</dbReference>
<dbReference type="PANTHER" id="PTHR31901:SF9">
    <property type="entry name" value="GH3 DOMAIN-CONTAINING PROTEIN"/>
    <property type="match status" value="1"/>
</dbReference>
<feature type="domain" description="GH3 middle" evidence="1">
    <location>
        <begin position="297"/>
        <end position="361"/>
    </location>
</feature>
<gene>
    <name evidence="3" type="ORF">SAMN05444337_1364</name>
</gene>
<dbReference type="InterPro" id="IPR055378">
    <property type="entry name" value="GH3_C"/>
</dbReference>
<dbReference type="GO" id="GO:0016881">
    <property type="term" value="F:acid-amino acid ligase activity"/>
    <property type="evidence" value="ECO:0007669"/>
    <property type="project" value="TreeGrafter"/>
</dbReference>
<dbReference type="Proteomes" id="UP000184232">
    <property type="component" value="Unassembled WGS sequence"/>
</dbReference>
<dbReference type="GO" id="GO:0005737">
    <property type="term" value="C:cytoplasm"/>
    <property type="evidence" value="ECO:0007669"/>
    <property type="project" value="TreeGrafter"/>
</dbReference>
<dbReference type="RefSeq" id="WP_072783243.1">
    <property type="nucleotide sequence ID" value="NZ_CP045292.1"/>
</dbReference>
<accession>A0A1M6FYU2</accession>
<keyword evidence="4" id="KW-1185">Reference proteome</keyword>
<sequence length="507" mass="58533">MPLPIINSIASWILKKRIHQMELFLKYPHEVQEELLHSLLKSAENTVIGKKYDFSSIKNYKTFAERVPVSTYEDLEPLIEQTRKGAQNVFWNTPIKWFAKSSGTTNAKSKFIPVSSEALENCHYKASKDLLCLYLNNNEESQLFTGKSLRLGGSKQLYEDNNTFFGDLSAILIDNMPIWAEFSSTPSNKVSLMGDWETKLPAIINETIQENVTSLAGVPSWMMVLLNKTLETTGKQSLLDIWPNAEVYFHGGVSFEPYRDQYQKLFPKDNFRYYEIYNASEGFFAIQDLNNSNELLLMLDYGIFYEFIPMDTFGCPNQKVIPLSEVELHKNYAVVITTNSGLWRYLIGDTVRFTSINPYRIVVSGRTKHHINVFGEELMVENTDKALAKTCSELGCEVIDYTVAPIFMKEQEKGAHEWIVEFKTLPSNIEKFSILLDENLQKLNSDYEAKRYNNMTLNPLKLNVARTNLFYDWLKENDKLGGQHKIPRLSNERKHLEELLKMQLIHI</sequence>
<dbReference type="OrthoDB" id="5678283at2"/>
<protein>
    <submittedName>
        <fullName evidence="3">GH3 auxin-responsive promoter</fullName>
    </submittedName>
</protein>
<dbReference type="EMBL" id="FQZH01000001">
    <property type="protein sequence ID" value="SHJ02797.1"/>
    <property type="molecule type" value="Genomic_DNA"/>
</dbReference>
<dbReference type="Pfam" id="PF23572">
    <property type="entry name" value="GH3_C"/>
    <property type="match status" value="1"/>
</dbReference>
<evidence type="ECO:0000313" key="3">
    <source>
        <dbReference type="EMBL" id="SHJ02797.1"/>
    </source>
</evidence>
<proteinExistence type="predicted"/>
<evidence type="ECO:0000259" key="2">
    <source>
        <dbReference type="Pfam" id="PF23572"/>
    </source>
</evidence>
<dbReference type="Pfam" id="PF23571">
    <property type="entry name" value="GH3_M"/>
    <property type="match status" value="1"/>
</dbReference>
<dbReference type="PANTHER" id="PTHR31901">
    <property type="entry name" value="GH3 DOMAIN-CONTAINING PROTEIN"/>
    <property type="match status" value="1"/>
</dbReference>
<evidence type="ECO:0000313" key="4">
    <source>
        <dbReference type="Proteomes" id="UP000184232"/>
    </source>
</evidence>
<evidence type="ECO:0000259" key="1">
    <source>
        <dbReference type="Pfam" id="PF23571"/>
    </source>
</evidence>
<feature type="domain" description="GH3 C-terminal" evidence="2">
    <location>
        <begin position="381"/>
        <end position="494"/>
    </location>
</feature>